<organism evidence="1 2">
    <name type="scientific">Aphis craccivora</name>
    <name type="common">Cowpea aphid</name>
    <dbReference type="NCBI Taxonomy" id="307492"/>
    <lineage>
        <taxon>Eukaryota</taxon>
        <taxon>Metazoa</taxon>
        <taxon>Ecdysozoa</taxon>
        <taxon>Arthropoda</taxon>
        <taxon>Hexapoda</taxon>
        <taxon>Insecta</taxon>
        <taxon>Pterygota</taxon>
        <taxon>Neoptera</taxon>
        <taxon>Paraneoptera</taxon>
        <taxon>Hemiptera</taxon>
        <taxon>Sternorrhyncha</taxon>
        <taxon>Aphidomorpha</taxon>
        <taxon>Aphidoidea</taxon>
        <taxon>Aphididae</taxon>
        <taxon>Aphidini</taxon>
        <taxon>Aphis</taxon>
        <taxon>Aphis</taxon>
    </lineage>
</organism>
<accession>A0A6G0W3K8</accession>
<proteinExistence type="predicted"/>
<evidence type="ECO:0000313" key="2">
    <source>
        <dbReference type="Proteomes" id="UP000478052"/>
    </source>
</evidence>
<name>A0A6G0W3K8_APHCR</name>
<dbReference type="Proteomes" id="UP000478052">
    <property type="component" value="Unassembled WGS sequence"/>
</dbReference>
<protein>
    <submittedName>
        <fullName evidence="1">Uncharacterized protein</fullName>
    </submittedName>
</protein>
<comment type="caution">
    <text evidence="1">The sequence shown here is derived from an EMBL/GenBank/DDBJ whole genome shotgun (WGS) entry which is preliminary data.</text>
</comment>
<dbReference type="AlphaFoldDB" id="A0A6G0W3K8"/>
<gene>
    <name evidence="1" type="ORF">FWK35_00032295</name>
</gene>
<keyword evidence="2" id="KW-1185">Reference proteome</keyword>
<feature type="non-terminal residue" evidence="1">
    <location>
        <position position="1"/>
    </location>
</feature>
<sequence>KSTKRRRFLEELETVNFLFDDQPELGPQPSCSSYEIPFMSSSESSNNFITESNILNQPLDATEKNNFVHAKWTVNYSITSESFSSLLKILKGHSCFNNFPIDSRTILKTNKKNQSSEIQTIHLGLYYHFGIENGLKSL</sequence>
<reference evidence="1 2" key="1">
    <citation type="submission" date="2019-08" db="EMBL/GenBank/DDBJ databases">
        <title>Whole genome of Aphis craccivora.</title>
        <authorList>
            <person name="Voronova N.V."/>
            <person name="Shulinski R.S."/>
            <person name="Bandarenka Y.V."/>
            <person name="Zhorov D.G."/>
            <person name="Warner D."/>
        </authorList>
    </citation>
    <scope>NUCLEOTIDE SEQUENCE [LARGE SCALE GENOMIC DNA]</scope>
    <source>
        <strain evidence="1">180601</strain>
        <tissue evidence="1">Whole Body</tissue>
    </source>
</reference>
<feature type="non-terminal residue" evidence="1">
    <location>
        <position position="138"/>
    </location>
</feature>
<dbReference type="EMBL" id="VUJU01009166">
    <property type="protein sequence ID" value="KAF0721522.1"/>
    <property type="molecule type" value="Genomic_DNA"/>
</dbReference>
<evidence type="ECO:0000313" key="1">
    <source>
        <dbReference type="EMBL" id="KAF0721522.1"/>
    </source>
</evidence>